<dbReference type="InterPro" id="IPR029016">
    <property type="entry name" value="GAF-like_dom_sf"/>
</dbReference>
<evidence type="ECO:0000313" key="2">
    <source>
        <dbReference type="Proteomes" id="UP000282818"/>
    </source>
</evidence>
<dbReference type="InterPro" id="IPR007435">
    <property type="entry name" value="DUF484"/>
</dbReference>
<dbReference type="PANTHER" id="PTHR38765:SF1">
    <property type="entry name" value="DUF484 DOMAIN-CONTAINING PROTEIN"/>
    <property type="match status" value="1"/>
</dbReference>
<gene>
    <name evidence="1" type="ORF">EOE65_06050</name>
</gene>
<comment type="caution">
    <text evidence="1">The sequence shown here is derived from an EMBL/GenBank/DDBJ whole genome shotgun (WGS) entry which is preliminary data.</text>
</comment>
<dbReference type="Pfam" id="PF04340">
    <property type="entry name" value="DUF484"/>
    <property type="match status" value="1"/>
</dbReference>
<evidence type="ECO:0000313" key="1">
    <source>
        <dbReference type="EMBL" id="RVU31540.1"/>
    </source>
</evidence>
<reference evidence="1 2" key="1">
    <citation type="submission" date="2019-01" db="EMBL/GenBank/DDBJ databases">
        <authorList>
            <person name="Chen W.-M."/>
        </authorList>
    </citation>
    <scope>NUCLEOTIDE SEQUENCE [LARGE SCALE GENOMIC DNA]</scope>
    <source>
        <strain evidence="1 2">HPM-16</strain>
    </source>
</reference>
<dbReference type="SUPFAM" id="SSF55781">
    <property type="entry name" value="GAF domain-like"/>
    <property type="match status" value="1"/>
</dbReference>
<accession>A0A437QAJ1</accession>
<proteinExistence type="predicted"/>
<dbReference type="RefSeq" id="WP_127693399.1">
    <property type="nucleotide sequence ID" value="NZ_SACQ01000002.1"/>
</dbReference>
<dbReference type="Proteomes" id="UP000282818">
    <property type="component" value="Unassembled WGS sequence"/>
</dbReference>
<organism evidence="1 2">
    <name type="scientific">Neptunomonas marina</name>
    <dbReference type="NCBI Taxonomy" id="1815562"/>
    <lineage>
        <taxon>Bacteria</taxon>
        <taxon>Pseudomonadati</taxon>
        <taxon>Pseudomonadota</taxon>
        <taxon>Gammaproteobacteria</taxon>
        <taxon>Oceanospirillales</taxon>
        <taxon>Oceanospirillaceae</taxon>
        <taxon>Neptunomonas</taxon>
    </lineage>
</organism>
<protein>
    <submittedName>
        <fullName evidence="1">DUF484 family protein</fullName>
    </submittedName>
</protein>
<name>A0A437QAJ1_9GAMM</name>
<dbReference type="EMBL" id="SACQ01000002">
    <property type="protein sequence ID" value="RVU31540.1"/>
    <property type="molecule type" value="Genomic_DNA"/>
</dbReference>
<dbReference type="AlphaFoldDB" id="A0A437QAJ1"/>
<sequence length="230" mass="25360">MSDTQQPANGVSAKQVADYLASHPDFFNDHQTLLEVLHVPHDSGPATSLVERQATMLRDRNQQLTINLSDLLEIARHNDMQLQKTERMVLSLLDALTLDELMVALEESLCQDFAGDHIAVLLFNDRSLDVNNLRVLPRDTAGVIEPLIKSNFPTCGQLQPIENRFLFTDNAPEVGSAAVVPLVKGETIGVLAIGSTNPSYFHSSLGTMFLSYVGEVLSRVVSRILHEELS</sequence>
<dbReference type="Gene3D" id="3.30.450.40">
    <property type="match status" value="1"/>
</dbReference>
<dbReference type="PANTHER" id="PTHR38765">
    <property type="entry name" value="DUF484 DOMAIN-CONTAINING PROTEIN"/>
    <property type="match status" value="1"/>
</dbReference>
<keyword evidence="2" id="KW-1185">Reference proteome</keyword>